<name>A0A0A9FW48_ARUDO</name>
<accession>A0A0A9FW48</accession>
<dbReference type="EMBL" id="GBRH01185348">
    <property type="protein sequence ID" value="JAE12548.1"/>
    <property type="molecule type" value="Transcribed_RNA"/>
</dbReference>
<dbReference type="AlphaFoldDB" id="A0A0A9FW48"/>
<evidence type="ECO:0000313" key="1">
    <source>
        <dbReference type="EMBL" id="JAE12548.1"/>
    </source>
</evidence>
<reference evidence="1" key="2">
    <citation type="journal article" date="2015" name="Data Brief">
        <title>Shoot transcriptome of the giant reed, Arundo donax.</title>
        <authorList>
            <person name="Barrero R.A."/>
            <person name="Guerrero F.D."/>
            <person name="Moolhuijzen P."/>
            <person name="Goolsby J.A."/>
            <person name="Tidwell J."/>
            <person name="Bellgard S.E."/>
            <person name="Bellgard M.I."/>
        </authorList>
    </citation>
    <scope>NUCLEOTIDE SEQUENCE</scope>
    <source>
        <tissue evidence="1">Shoot tissue taken approximately 20 cm above the soil surface</tissue>
    </source>
</reference>
<reference evidence="1" key="1">
    <citation type="submission" date="2014-09" db="EMBL/GenBank/DDBJ databases">
        <authorList>
            <person name="Magalhaes I.L.F."/>
            <person name="Oliveira U."/>
            <person name="Santos F.R."/>
            <person name="Vidigal T.H.D.A."/>
            <person name="Brescovit A.D."/>
            <person name="Santos A.J."/>
        </authorList>
    </citation>
    <scope>NUCLEOTIDE SEQUENCE</scope>
    <source>
        <tissue evidence="1">Shoot tissue taken approximately 20 cm above the soil surface</tissue>
    </source>
</reference>
<organism evidence="1">
    <name type="scientific">Arundo donax</name>
    <name type="common">Giant reed</name>
    <name type="synonym">Donax arundinaceus</name>
    <dbReference type="NCBI Taxonomy" id="35708"/>
    <lineage>
        <taxon>Eukaryota</taxon>
        <taxon>Viridiplantae</taxon>
        <taxon>Streptophyta</taxon>
        <taxon>Embryophyta</taxon>
        <taxon>Tracheophyta</taxon>
        <taxon>Spermatophyta</taxon>
        <taxon>Magnoliopsida</taxon>
        <taxon>Liliopsida</taxon>
        <taxon>Poales</taxon>
        <taxon>Poaceae</taxon>
        <taxon>PACMAD clade</taxon>
        <taxon>Arundinoideae</taxon>
        <taxon>Arundineae</taxon>
        <taxon>Arundo</taxon>
    </lineage>
</organism>
<sequence>MRRALLVGLACSSPEPALRPGMRAVVQMLSGEADPPFVPAARPSMSFSANHQLLLSLRDSVSDYNALGLNLSDSSSDTLSLSSLTSTLRRGGHDIGFSSTAGDAR</sequence>
<protein>
    <submittedName>
        <fullName evidence="1">Uncharacterized protein</fullName>
    </submittedName>
</protein>
<proteinExistence type="predicted"/>